<comment type="similarity">
    <text evidence="1">Belongs to the sigma-70 factor family. ECF subfamily.</text>
</comment>
<dbReference type="GO" id="GO:0003677">
    <property type="term" value="F:DNA binding"/>
    <property type="evidence" value="ECO:0007669"/>
    <property type="project" value="InterPro"/>
</dbReference>
<evidence type="ECO:0000256" key="3">
    <source>
        <dbReference type="ARBA" id="ARBA00023082"/>
    </source>
</evidence>
<evidence type="ECO:0000313" key="8">
    <source>
        <dbReference type="Proteomes" id="UP000310017"/>
    </source>
</evidence>
<sequence>MSNKNLEIEFSERIQESQGIIHKVSRMYCDNEEHRKDLFQEILIQLWKSYPSFRGDSKFSTWMYRVALNVAIQDLRKTKKKKHLFFQTNQFKDASEESKIEVQDEKLKLMHKAIASLNKVEKAIVMLHLDGKSNEEISEIVGITQNYVRVKMNRIKTKLSKTVKNK</sequence>
<evidence type="ECO:0000259" key="6">
    <source>
        <dbReference type="Pfam" id="PF08281"/>
    </source>
</evidence>
<dbReference type="AlphaFoldDB" id="A0A5B7SQZ3"/>
<dbReference type="NCBIfam" id="TIGR02937">
    <property type="entry name" value="sigma70-ECF"/>
    <property type="match status" value="1"/>
</dbReference>
<dbReference type="InterPro" id="IPR014284">
    <property type="entry name" value="RNA_pol_sigma-70_dom"/>
</dbReference>
<dbReference type="InterPro" id="IPR039425">
    <property type="entry name" value="RNA_pol_sigma-70-like"/>
</dbReference>
<reference evidence="7 8" key="1">
    <citation type="submission" date="2019-05" db="EMBL/GenBank/DDBJ databases">
        <title>Genome sequencing of F202Z8.</title>
        <authorList>
            <person name="Kwon Y.M."/>
        </authorList>
    </citation>
    <scope>NUCLEOTIDE SEQUENCE [LARGE SCALE GENOMIC DNA]</scope>
    <source>
        <strain evidence="7 8">F202Z8</strain>
    </source>
</reference>
<feature type="domain" description="RNA polymerase sigma factor 70 region 4 type 2" evidence="6">
    <location>
        <begin position="109"/>
        <end position="159"/>
    </location>
</feature>
<dbReference type="InterPro" id="IPR013324">
    <property type="entry name" value="RNA_pol_sigma_r3/r4-like"/>
</dbReference>
<dbReference type="InterPro" id="IPR013325">
    <property type="entry name" value="RNA_pol_sigma_r2"/>
</dbReference>
<dbReference type="InterPro" id="IPR013249">
    <property type="entry name" value="RNA_pol_sigma70_r4_t2"/>
</dbReference>
<dbReference type="KEGG" id="asag:FGM00_02625"/>
<evidence type="ECO:0000256" key="1">
    <source>
        <dbReference type="ARBA" id="ARBA00010641"/>
    </source>
</evidence>
<accession>A0A5B7SQZ3</accession>
<evidence type="ECO:0000256" key="4">
    <source>
        <dbReference type="ARBA" id="ARBA00023163"/>
    </source>
</evidence>
<keyword evidence="4" id="KW-0804">Transcription</keyword>
<dbReference type="SUPFAM" id="SSF88659">
    <property type="entry name" value="Sigma3 and sigma4 domains of RNA polymerase sigma factors"/>
    <property type="match status" value="1"/>
</dbReference>
<dbReference type="Proteomes" id="UP000310017">
    <property type="component" value="Chromosome"/>
</dbReference>
<dbReference type="RefSeq" id="WP_138851418.1">
    <property type="nucleotide sequence ID" value="NZ_CP040710.1"/>
</dbReference>
<feature type="domain" description="RNA polymerase sigma-70 region 2" evidence="5">
    <location>
        <begin position="18"/>
        <end position="80"/>
    </location>
</feature>
<gene>
    <name evidence="7" type="ORF">FGM00_02625</name>
</gene>
<proteinExistence type="inferred from homology"/>
<keyword evidence="2" id="KW-0805">Transcription regulation</keyword>
<dbReference type="PANTHER" id="PTHR43133:SF45">
    <property type="entry name" value="RNA POLYMERASE ECF-TYPE SIGMA FACTOR"/>
    <property type="match status" value="1"/>
</dbReference>
<dbReference type="Pfam" id="PF04542">
    <property type="entry name" value="Sigma70_r2"/>
    <property type="match status" value="1"/>
</dbReference>
<evidence type="ECO:0000259" key="5">
    <source>
        <dbReference type="Pfam" id="PF04542"/>
    </source>
</evidence>
<dbReference type="PANTHER" id="PTHR43133">
    <property type="entry name" value="RNA POLYMERASE ECF-TYPE SIGMA FACTO"/>
    <property type="match status" value="1"/>
</dbReference>
<name>A0A5B7SQZ3_9FLAO</name>
<dbReference type="Pfam" id="PF08281">
    <property type="entry name" value="Sigma70_r4_2"/>
    <property type="match status" value="1"/>
</dbReference>
<dbReference type="Gene3D" id="1.10.10.10">
    <property type="entry name" value="Winged helix-like DNA-binding domain superfamily/Winged helix DNA-binding domain"/>
    <property type="match status" value="1"/>
</dbReference>
<dbReference type="SUPFAM" id="SSF88946">
    <property type="entry name" value="Sigma2 domain of RNA polymerase sigma factors"/>
    <property type="match status" value="1"/>
</dbReference>
<keyword evidence="3" id="KW-0731">Sigma factor</keyword>
<organism evidence="7 8">
    <name type="scientific">Aggregatimonas sangjinii</name>
    <dbReference type="NCBI Taxonomy" id="2583587"/>
    <lineage>
        <taxon>Bacteria</taxon>
        <taxon>Pseudomonadati</taxon>
        <taxon>Bacteroidota</taxon>
        <taxon>Flavobacteriia</taxon>
        <taxon>Flavobacteriales</taxon>
        <taxon>Flavobacteriaceae</taxon>
        <taxon>Aggregatimonas</taxon>
    </lineage>
</organism>
<dbReference type="InterPro" id="IPR036388">
    <property type="entry name" value="WH-like_DNA-bd_sf"/>
</dbReference>
<evidence type="ECO:0000313" key="7">
    <source>
        <dbReference type="EMBL" id="QCW99063.1"/>
    </source>
</evidence>
<dbReference type="GO" id="GO:0016987">
    <property type="term" value="F:sigma factor activity"/>
    <property type="evidence" value="ECO:0007669"/>
    <property type="project" value="UniProtKB-KW"/>
</dbReference>
<dbReference type="Gene3D" id="1.10.1740.10">
    <property type="match status" value="1"/>
</dbReference>
<dbReference type="EMBL" id="CP040710">
    <property type="protein sequence ID" value="QCW99063.1"/>
    <property type="molecule type" value="Genomic_DNA"/>
</dbReference>
<dbReference type="GO" id="GO:0006352">
    <property type="term" value="P:DNA-templated transcription initiation"/>
    <property type="evidence" value="ECO:0007669"/>
    <property type="project" value="InterPro"/>
</dbReference>
<dbReference type="InterPro" id="IPR007627">
    <property type="entry name" value="RNA_pol_sigma70_r2"/>
</dbReference>
<keyword evidence="8" id="KW-1185">Reference proteome</keyword>
<dbReference type="OrthoDB" id="9780326at2"/>
<protein>
    <submittedName>
        <fullName evidence="7">Sigma-70 family RNA polymerase sigma factor</fullName>
    </submittedName>
</protein>
<evidence type="ECO:0000256" key="2">
    <source>
        <dbReference type="ARBA" id="ARBA00023015"/>
    </source>
</evidence>